<sequence length="80" mass="9061">MAIRAADFMLFCVFDGCLSTRDMELMRRPYHRNCNCALHKLKGACYMGCPQQKNILLPMKQSWKDCSVSIAVPSDSTPSQ</sequence>
<accession>A0ABQ9KAG7</accession>
<evidence type="ECO:0000313" key="2">
    <source>
        <dbReference type="Proteomes" id="UP001174677"/>
    </source>
</evidence>
<comment type="caution">
    <text evidence="1">The sequence shown here is derived from an EMBL/GenBank/DDBJ whole genome shotgun (WGS) entry which is preliminary data.</text>
</comment>
<dbReference type="EMBL" id="JARPOI010000027">
    <property type="protein sequence ID" value="KAJ9131195.1"/>
    <property type="molecule type" value="Genomic_DNA"/>
</dbReference>
<evidence type="ECO:0000313" key="1">
    <source>
        <dbReference type="EMBL" id="KAJ9131195.1"/>
    </source>
</evidence>
<name>A0ABQ9KAG7_HEVBR</name>
<dbReference type="Proteomes" id="UP001174677">
    <property type="component" value="Unassembled WGS sequence"/>
</dbReference>
<proteinExistence type="predicted"/>
<gene>
    <name evidence="1" type="ORF">P3X46_035280</name>
</gene>
<reference evidence="1 2" key="1">
    <citation type="journal article" date="2023" name="Plant Biotechnol. J.">
        <title>Chromosome-level wild Hevea brasiliensis genome provides new tools for genomic-assisted breeding and valuable loci to elevate rubber yield.</title>
        <authorList>
            <person name="Cheng H."/>
            <person name="Song X."/>
            <person name="Hu Y."/>
            <person name="Wu T."/>
            <person name="Yang Q."/>
            <person name="An Z."/>
            <person name="Feng S."/>
            <person name="Deng Z."/>
            <person name="Wu W."/>
            <person name="Zeng X."/>
            <person name="Tu M."/>
            <person name="Wang X."/>
            <person name="Huang H."/>
        </authorList>
    </citation>
    <scope>NUCLEOTIDE SEQUENCE [LARGE SCALE GENOMIC DNA]</scope>
    <source>
        <strain evidence="1">MT/VB/25A 57/8</strain>
    </source>
</reference>
<organism evidence="1 2">
    <name type="scientific">Hevea brasiliensis</name>
    <name type="common">Para rubber tree</name>
    <name type="synonym">Siphonia brasiliensis</name>
    <dbReference type="NCBI Taxonomy" id="3981"/>
    <lineage>
        <taxon>Eukaryota</taxon>
        <taxon>Viridiplantae</taxon>
        <taxon>Streptophyta</taxon>
        <taxon>Embryophyta</taxon>
        <taxon>Tracheophyta</taxon>
        <taxon>Spermatophyta</taxon>
        <taxon>Magnoliopsida</taxon>
        <taxon>eudicotyledons</taxon>
        <taxon>Gunneridae</taxon>
        <taxon>Pentapetalae</taxon>
        <taxon>rosids</taxon>
        <taxon>fabids</taxon>
        <taxon>Malpighiales</taxon>
        <taxon>Euphorbiaceae</taxon>
        <taxon>Crotonoideae</taxon>
        <taxon>Micrandreae</taxon>
        <taxon>Hevea</taxon>
    </lineage>
</organism>
<protein>
    <submittedName>
        <fullName evidence="1">Uncharacterized protein</fullName>
    </submittedName>
</protein>
<dbReference type="PANTHER" id="PTHR35121">
    <property type="entry name" value="HOMEODOMAIN PROTEIN 8, PUTATIVE-RELATED"/>
    <property type="match status" value="1"/>
</dbReference>
<keyword evidence="2" id="KW-1185">Reference proteome</keyword>
<dbReference type="PANTHER" id="PTHR35121:SF4">
    <property type="entry name" value="SWIM-TYPE DOMAIN-CONTAINING PROTEIN"/>
    <property type="match status" value="1"/>
</dbReference>